<reference evidence="7" key="1">
    <citation type="submission" date="2021-01" db="EMBL/GenBank/DDBJ databases">
        <authorList>
            <person name="Corre E."/>
            <person name="Pelletier E."/>
            <person name="Niang G."/>
            <person name="Scheremetjew M."/>
            <person name="Finn R."/>
            <person name="Kale V."/>
            <person name="Holt S."/>
            <person name="Cochrane G."/>
            <person name="Meng A."/>
            <person name="Brown T."/>
            <person name="Cohen L."/>
        </authorList>
    </citation>
    <scope>NUCLEOTIDE SEQUENCE</scope>
    <source>
        <strain evidence="7">GSBS06</strain>
    </source>
</reference>
<comment type="similarity">
    <text evidence="4">Belongs to the SIMIBI class G3E GTPase family. ZNG1 subfamily.</text>
</comment>
<evidence type="ECO:0000259" key="6">
    <source>
        <dbReference type="SMART" id="SM00833"/>
    </source>
</evidence>
<gene>
    <name evidence="7" type="ORF">ASTO00021_LOCUS9731</name>
</gene>
<evidence type="ECO:0000256" key="4">
    <source>
        <dbReference type="ARBA" id="ARBA00034320"/>
    </source>
</evidence>
<dbReference type="GO" id="GO:0016787">
    <property type="term" value="F:hydrolase activity"/>
    <property type="evidence" value="ECO:0007669"/>
    <property type="project" value="UniProtKB-KW"/>
</dbReference>
<dbReference type="PANTHER" id="PTHR43603">
    <property type="entry name" value="COBW DOMAIN-CONTAINING PROTEIN DDB_G0274527"/>
    <property type="match status" value="1"/>
</dbReference>
<evidence type="ECO:0000256" key="2">
    <source>
        <dbReference type="ARBA" id="ARBA00022801"/>
    </source>
</evidence>
<dbReference type="AlphaFoldDB" id="A0A7S3PEF0"/>
<evidence type="ECO:0000256" key="1">
    <source>
        <dbReference type="ARBA" id="ARBA00022741"/>
    </source>
</evidence>
<dbReference type="Pfam" id="PF02492">
    <property type="entry name" value="cobW"/>
    <property type="match status" value="1"/>
</dbReference>
<dbReference type="SMART" id="SM00833">
    <property type="entry name" value="CobW_C"/>
    <property type="match status" value="1"/>
</dbReference>
<protein>
    <recommendedName>
        <fullName evidence="6">CobW C-terminal domain-containing protein</fullName>
    </recommendedName>
</protein>
<dbReference type="InterPro" id="IPR051927">
    <property type="entry name" value="Zn_Chap_cDPG_Synth"/>
</dbReference>
<accession>A0A7S3PEF0</accession>
<evidence type="ECO:0000256" key="5">
    <source>
        <dbReference type="ARBA" id="ARBA00049117"/>
    </source>
</evidence>
<keyword evidence="2" id="KW-0378">Hydrolase</keyword>
<dbReference type="InterPro" id="IPR011629">
    <property type="entry name" value="CobW-like_C"/>
</dbReference>
<evidence type="ECO:0000256" key="3">
    <source>
        <dbReference type="ARBA" id="ARBA00023186"/>
    </source>
</evidence>
<comment type="catalytic activity">
    <reaction evidence="5">
        <text>GTP + H2O = GDP + phosphate + H(+)</text>
        <dbReference type="Rhea" id="RHEA:19669"/>
        <dbReference type="ChEBI" id="CHEBI:15377"/>
        <dbReference type="ChEBI" id="CHEBI:15378"/>
        <dbReference type="ChEBI" id="CHEBI:37565"/>
        <dbReference type="ChEBI" id="CHEBI:43474"/>
        <dbReference type="ChEBI" id="CHEBI:58189"/>
    </reaction>
    <physiologicalReaction direction="left-to-right" evidence="5">
        <dbReference type="Rhea" id="RHEA:19670"/>
    </physiologicalReaction>
</comment>
<keyword evidence="1" id="KW-0547">Nucleotide-binding</keyword>
<dbReference type="Gene3D" id="1.25.40.10">
    <property type="entry name" value="Tetratricopeptide repeat domain"/>
    <property type="match status" value="1"/>
</dbReference>
<feature type="domain" description="CobW C-terminal" evidence="6">
    <location>
        <begin position="460"/>
        <end position="578"/>
    </location>
</feature>
<sequence>MTELVQEGGIAAVTALACFAKGNQYFQKKDYENAEKWYSLAIEKQEPKGKKGYGKATAYSNRAAARCRLHKWELALKDCYKTIGLHPEWAKGYYRLALTLHTRQRLKLEGEITKHNFHGNNNIDLMNSYKAITMAWALEPKTLLYGEMKVGIEEEIKEKLGQEEYAKLLLEIENLLPSDALALSGIGLGVDTCSKFKKVPVTVLSGFLGAGKTTLLNHVLRNRQGLRVAVIVNDMSSVNIDADLVKEEGFVLQKEEEKIVELSNGCICCTLREDLLNQVAEICTSRENTIDYILIESTGISEPLPVAQTFLYEDIMGRSLTNVAKLDTMVTVVDMSSFLENFSTFENIKQRGWNVTENDERNVVDLMVDQIEFANVIILNKRDLMENGAGTSVEDNVAKVKDIVKSLNPVAEVIMSSRCNLPLEKVISTGLFDFKQAARSAGWYRELMSTHTPETEEYGIKSWVFTSALPFDACKLHDLLFSSTDEHVFGVKFLQQYNIIRSKGVVWVADDNRLTFDWSSAGKKLSVRPTNFWSESLVENSNLTNLAKDGKKGRRLQIVFIGIGLKVRELEVSLRNALLKKDGHANCVYTRHALHELCSEFYSCIPTEFLSESKLDKDVAASVISKVQAKRFNVEQRHNHISHANHSH</sequence>
<evidence type="ECO:0000313" key="7">
    <source>
        <dbReference type="EMBL" id="CAE0439535.1"/>
    </source>
</evidence>
<dbReference type="SUPFAM" id="SSF52540">
    <property type="entry name" value="P-loop containing nucleoside triphosphate hydrolases"/>
    <property type="match status" value="1"/>
</dbReference>
<dbReference type="InterPro" id="IPR011990">
    <property type="entry name" value="TPR-like_helical_dom_sf"/>
</dbReference>
<dbReference type="Pfam" id="PF07683">
    <property type="entry name" value="CobW_C"/>
    <property type="match status" value="1"/>
</dbReference>
<dbReference type="InterPro" id="IPR003495">
    <property type="entry name" value="CobW/HypB/UreG_nucleotide-bd"/>
</dbReference>
<organism evidence="7">
    <name type="scientific">Aplanochytrium stocchinoi</name>
    <dbReference type="NCBI Taxonomy" id="215587"/>
    <lineage>
        <taxon>Eukaryota</taxon>
        <taxon>Sar</taxon>
        <taxon>Stramenopiles</taxon>
        <taxon>Bigyra</taxon>
        <taxon>Labyrinthulomycetes</taxon>
        <taxon>Thraustochytrida</taxon>
        <taxon>Thraustochytriidae</taxon>
        <taxon>Aplanochytrium</taxon>
    </lineage>
</organism>
<dbReference type="SMART" id="SM00028">
    <property type="entry name" value="TPR"/>
    <property type="match status" value="2"/>
</dbReference>
<dbReference type="SUPFAM" id="SSF48452">
    <property type="entry name" value="TPR-like"/>
    <property type="match status" value="1"/>
</dbReference>
<dbReference type="EMBL" id="HBIN01012909">
    <property type="protein sequence ID" value="CAE0439535.1"/>
    <property type="molecule type" value="Transcribed_RNA"/>
</dbReference>
<name>A0A7S3PEF0_9STRA</name>
<proteinExistence type="inferred from homology"/>
<dbReference type="InterPro" id="IPR027417">
    <property type="entry name" value="P-loop_NTPase"/>
</dbReference>
<keyword evidence="3" id="KW-0143">Chaperone</keyword>
<dbReference type="Gene3D" id="3.40.50.300">
    <property type="entry name" value="P-loop containing nucleotide triphosphate hydrolases"/>
    <property type="match status" value="1"/>
</dbReference>
<dbReference type="InterPro" id="IPR019734">
    <property type="entry name" value="TPR_rpt"/>
</dbReference>
<dbReference type="PANTHER" id="PTHR43603:SF1">
    <property type="entry name" value="ZINC-REGULATED GTPASE METALLOPROTEIN ACTIVATOR 1"/>
    <property type="match status" value="1"/>
</dbReference>
<dbReference type="GO" id="GO:0000166">
    <property type="term" value="F:nucleotide binding"/>
    <property type="evidence" value="ECO:0007669"/>
    <property type="project" value="UniProtKB-KW"/>
</dbReference>
<dbReference type="Gene3D" id="3.30.1220.10">
    <property type="entry name" value="CobW-like, C-terminal domain"/>
    <property type="match status" value="1"/>
</dbReference>
<dbReference type="InterPro" id="IPR036627">
    <property type="entry name" value="CobW-likC_sf"/>
</dbReference>
<dbReference type="CDD" id="cd03112">
    <property type="entry name" value="CobW-like"/>
    <property type="match status" value="1"/>
</dbReference>